<feature type="transmembrane region" description="Helical" evidence="1">
    <location>
        <begin position="64"/>
        <end position="83"/>
    </location>
</feature>
<dbReference type="Proteomes" id="UP000831068">
    <property type="component" value="Chromosome"/>
</dbReference>
<evidence type="ECO:0000313" key="2">
    <source>
        <dbReference type="EMBL" id="UOE37019.1"/>
    </source>
</evidence>
<feature type="transmembrane region" description="Helical" evidence="1">
    <location>
        <begin position="38"/>
        <end position="57"/>
    </location>
</feature>
<organism evidence="2 3">
    <name type="scientific">Chryseobacterium oryzae</name>
    <dbReference type="NCBI Taxonomy" id="2929799"/>
    <lineage>
        <taxon>Bacteria</taxon>
        <taxon>Pseudomonadati</taxon>
        <taxon>Bacteroidota</taxon>
        <taxon>Flavobacteriia</taxon>
        <taxon>Flavobacteriales</taxon>
        <taxon>Weeksellaceae</taxon>
        <taxon>Chryseobacterium group</taxon>
        <taxon>Chryseobacterium</taxon>
    </lineage>
</organism>
<proteinExistence type="predicted"/>
<name>A0ABY4BE51_9FLAO</name>
<keyword evidence="3" id="KW-1185">Reference proteome</keyword>
<feature type="transmembrane region" description="Helical" evidence="1">
    <location>
        <begin position="89"/>
        <end position="112"/>
    </location>
</feature>
<evidence type="ECO:0000313" key="3">
    <source>
        <dbReference type="Proteomes" id="UP000831068"/>
    </source>
</evidence>
<reference evidence="2 3" key="1">
    <citation type="submission" date="2022-03" db="EMBL/GenBank/DDBJ databases">
        <title>Chryseobacterium sp. isolated from the Andong Sikhe.</title>
        <authorList>
            <person name="Won M."/>
            <person name="Kim S.-J."/>
            <person name="Kwon S.-W."/>
        </authorList>
    </citation>
    <scope>NUCLEOTIDE SEQUENCE [LARGE SCALE GENOMIC DNA]</scope>
    <source>
        <strain evidence="2 3">ADR-1</strain>
    </source>
</reference>
<accession>A0ABY4BE51</accession>
<keyword evidence="1" id="KW-0812">Transmembrane</keyword>
<gene>
    <name evidence="2" type="ORF">MTP08_08035</name>
</gene>
<evidence type="ECO:0000256" key="1">
    <source>
        <dbReference type="SAM" id="Phobius"/>
    </source>
</evidence>
<sequence>MKTTIKLISIFSYMFIILAGWMSGIPFILWLLFSLFDFGNIDQLFAFLGISGIVLNFTKWKSNILINILAFIFMLSPIVSRLIQVPIEAFNYLAFKIPLGIFIITYITYMILNTKQKNCR</sequence>
<dbReference type="RefSeq" id="WP_243575531.1">
    <property type="nucleotide sequence ID" value="NZ_CP094529.1"/>
</dbReference>
<protein>
    <submittedName>
        <fullName evidence="2">Uncharacterized protein</fullName>
    </submittedName>
</protein>
<keyword evidence="1" id="KW-1133">Transmembrane helix</keyword>
<keyword evidence="1" id="KW-0472">Membrane</keyword>
<dbReference type="EMBL" id="CP094529">
    <property type="protein sequence ID" value="UOE37019.1"/>
    <property type="molecule type" value="Genomic_DNA"/>
</dbReference>
<feature type="transmembrane region" description="Helical" evidence="1">
    <location>
        <begin position="7"/>
        <end position="32"/>
    </location>
</feature>